<evidence type="ECO:0000313" key="3">
    <source>
        <dbReference type="EMBL" id="KKL89255.1"/>
    </source>
</evidence>
<gene>
    <name evidence="3" type="ORF">LCGC14_1916550</name>
</gene>
<dbReference type="EMBL" id="LAZR01020337">
    <property type="protein sequence ID" value="KKL89255.1"/>
    <property type="molecule type" value="Genomic_DNA"/>
</dbReference>
<comment type="caution">
    <text evidence="3">The sequence shown here is derived from an EMBL/GenBank/DDBJ whole genome shotgun (WGS) entry which is preliminary data.</text>
</comment>
<feature type="domain" description="NAD(P)-binding" evidence="2">
    <location>
        <begin position="2"/>
        <end position="68"/>
    </location>
</feature>
<dbReference type="AlphaFoldDB" id="A0A0F9I634"/>
<dbReference type="Pfam" id="PF16363">
    <property type="entry name" value="GDP_Man_Dehyd"/>
    <property type="match status" value="1"/>
</dbReference>
<proteinExistence type="predicted"/>
<dbReference type="InterPro" id="IPR016040">
    <property type="entry name" value="NAD(P)-bd_dom"/>
</dbReference>
<keyword evidence="1" id="KW-0812">Transmembrane</keyword>
<dbReference type="Gene3D" id="3.40.50.720">
    <property type="entry name" value="NAD(P)-binding Rossmann-like Domain"/>
    <property type="match status" value="1"/>
</dbReference>
<name>A0A0F9I634_9ZZZZ</name>
<accession>A0A0F9I634</accession>
<keyword evidence="1" id="KW-0472">Membrane</keyword>
<sequence length="80" mass="8899">MTKIINKVEADVHCAAQVSHPRSLEIPIEDAKTNIMSTLNLLEILRKNKSNSPFAFISSNKVLGIIQTILIMILLIKSLN</sequence>
<reference evidence="3" key="1">
    <citation type="journal article" date="2015" name="Nature">
        <title>Complex archaea that bridge the gap between prokaryotes and eukaryotes.</title>
        <authorList>
            <person name="Spang A."/>
            <person name="Saw J.H."/>
            <person name="Jorgensen S.L."/>
            <person name="Zaremba-Niedzwiedzka K."/>
            <person name="Martijn J."/>
            <person name="Lind A.E."/>
            <person name="van Eijk R."/>
            <person name="Schleper C."/>
            <person name="Guy L."/>
            <person name="Ettema T.J."/>
        </authorList>
    </citation>
    <scope>NUCLEOTIDE SEQUENCE</scope>
</reference>
<dbReference type="InterPro" id="IPR036291">
    <property type="entry name" value="NAD(P)-bd_dom_sf"/>
</dbReference>
<evidence type="ECO:0000259" key="2">
    <source>
        <dbReference type="Pfam" id="PF16363"/>
    </source>
</evidence>
<organism evidence="3">
    <name type="scientific">marine sediment metagenome</name>
    <dbReference type="NCBI Taxonomy" id="412755"/>
    <lineage>
        <taxon>unclassified sequences</taxon>
        <taxon>metagenomes</taxon>
        <taxon>ecological metagenomes</taxon>
    </lineage>
</organism>
<evidence type="ECO:0000256" key="1">
    <source>
        <dbReference type="SAM" id="Phobius"/>
    </source>
</evidence>
<keyword evidence="1" id="KW-1133">Transmembrane helix</keyword>
<dbReference type="SUPFAM" id="SSF51735">
    <property type="entry name" value="NAD(P)-binding Rossmann-fold domains"/>
    <property type="match status" value="1"/>
</dbReference>
<protein>
    <recommendedName>
        <fullName evidence="2">NAD(P)-binding domain-containing protein</fullName>
    </recommendedName>
</protein>
<feature type="transmembrane region" description="Helical" evidence="1">
    <location>
        <begin position="54"/>
        <end position="76"/>
    </location>
</feature>